<dbReference type="InterPro" id="IPR005887">
    <property type="entry name" value="GH92_a_mannosidase_put"/>
</dbReference>
<dbReference type="EMBL" id="JACHYB010000001">
    <property type="protein sequence ID" value="MBB3186524.1"/>
    <property type="molecule type" value="Genomic_DNA"/>
</dbReference>
<comment type="caution">
    <text evidence="2">The sequence shown here is derived from an EMBL/GenBank/DDBJ whole genome shotgun (WGS) entry which is preliminary data.</text>
</comment>
<evidence type="ECO:0000259" key="1">
    <source>
        <dbReference type="Pfam" id="PF07971"/>
    </source>
</evidence>
<keyword evidence="3" id="KW-1185">Reference proteome</keyword>
<dbReference type="Pfam" id="PF07971">
    <property type="entry name" value="Glyco_hydro_92"/>
    <property type="match status" value="1"/>
</dbReference>
<dbReference type="Proteomes" id="UP000544222">
    <property type="component" value="Unassembled WGS sequence"/>
</dbReference>
<dbReference type="FunFam" id="1.20.1610.10:FF:000001">
    <property type="entry name" value="Putative alpha-1,2-mannosidase"/>
    <property type="match status" value="1"/>
</dbReference>
<dbReference type="InterPro" id="IPR050883">
    <property type="entry name" value="PNGase"/>
</dbReference>
<dbReference type="GO" id="GO:0000224">
    <property type="term" value="F:peptide-N4-(N-acetyl-beta-glucosaminyl)asparagine amidase activity"/>
    <property type="evidence" value="ECO:0007669"/>
    <property type="project" value="TreeGrafter"/>
</dbReference>
<evidence type="ECO:0000313" key="2">
    <source>
        <dbReference type="EMBL" id="MBB3186524.1"/>
    </source>
</evidence>
<dbReference type="FunFam" id="3.30.2080.10:FF:000001">
    <property type="entry name" value="Alpha-1,2-mannosidase subfamily"/>
    <property type="match status" value="1"/>
</dbReference>
<accession>A0A7W5DP61</accession>
<dbReference type="InterPro" id="IPR012939">
    <property type="entry name" value="Glyco_hydro_92"/>
</dbReference>
<dbReference type="SUPFAM" id="SSF48208">
    <property type="entry name" value="Six-hairpin glycosidases"/>
    <property type="match status" value="1"/>
</dbReference>
<dbReference type="GO" id="GO:0006516">
    <property type="term" value="P:glycoprotein catabolic process"/>
    <property type="evidence" value="ECO:0007669"/>
    <property type="project" value="TreeGrafter"/>
</dbReference>
<dbReference type="GO" id="GO:0005975">
    <property type="term" value="P:carbohydrate metabolic process"/>
    <property type="evidence" value="ECO:0007669"/>
    <property type="project" value="InterPro"/>
</dbReference>
<feature type="domain" description="Glycosyl hydrolase family 92" evidence="1">
    <location>
        <begin position="1"/>
        <end position="325"/>
    </location>
</feature>
<evidence type="ECO:0000313" key="3">
    <source>
        <dbReference type="Proteomes" id="UP000544222"/>
    </source>
</evidence>
<proteinExistence type="predicted"/>
<reference evidence="2 3" key="1">
    <citation type="submission" date="2020-08" db="EMBL/GenBank/DDBJ databases">
        <title>Genomic Encyclopedia of Type Strains, Phase IV (KMG-IV): sequencing the most valuable type-strain genomes for metagenomic binning, comparative biology and taxonomic classification.</title>
        <authorList>
            <person name="Goeker M."/>
        </authorList>
    </citation>
    <scope>NUCLEOTIDE SEQUENCE [LARGE SCALE GENOMIC DNA]</scope>
    <source>
        <strain evidence="2 3">DSM 27471</strain>
    </source>
</reference>
<dbReference type="InterPro" id="IPR008928">
    <property type="entry name" value="6-hairpin_glycosidase_sf"/>
</dbReference>
<dbReference type="Gene3D" id="1.20.1610.10">
    <property type="entry name" value="alpha-1,2-mannosidases domains"/>
    <property type="match status" value="1"/>
</dbReference>
<protein>
    <submittedName>
        <fullName evidence="2">Putative alpha-1,2-mannosidase</fullName>
    </submittedName>
</protein>
<sequence length="355" mass="40424">MIGYHAVSVIADAYLKGIHNFDVEKAYEAMKATAMNLDYDHVATFNRLGYVPDNLENESVSKTLEYAYDDYSIAQLAKALGKEADYNYFINRSMSYKNVFDPSTGFMRGKDVNGTWRVPFSPNTYSYDFTEANSWQYTWYVPQDVQELINLEGGRKWFIAKLDSVFITPTSSKQNEDEGIVGAIGQYWHGNEPGQQIAYLFDYAGAPWKTQYWVHQIMQTQYGNKPNSLCGNDDCGQMSAWYLFNILGFYPVCPVNDQYVIGSPCAEEATVNLSNGNKIEMRAIHYSEKNIYIQSMTLNGEKWDKTYIPFDAIKNGGKLVYVMGPKPNMKWGIAPHSQPFSISVKIRNRGDINTL</sequence>
<dbReference type="AlphaFoldDB" id="A0A7W5DP61"/>
<dbReference type="NCBIfam" id="TIGR01180">
    <property type="entry name" value="aman2_put"/>
    <property type="match status" value="1"/>
</dbReference>
<dbReference type="PANTHER" id="PTHR12143:SF39">
    <property type="entry name" value="SECRETED PROTEIN"/>
    <property type="match status" value="1"/>
</dbReference>
<dbReference type="Gene3D" id="1.20.1050.60">
    <property type="entry name" value="alpha-1,2-mannosidase"/>
    <property type="match status" value="1"/>
</dbReference>
<gene>
    <name evidence="2" type="ORF">FHX64_000687</name>
</gene>
<name>A0A7W5DP61_9PORP</name>
<dbReference type="PANTHER" id="PTHR12143">
    <property type="entry name" value="PEPTIDE N-GLYCANASE PNGASE -RELATED"/>
    <property type="match status" value="1"/>
</dbReference>
<dbReference type="GO" id="GO:0005829">
    <property type="term" value="C:cytosol"/>
    <property type="evidence" value="ECO:0007669"/>
    <property type="project" value="TreeGrafter"/>
</dbReference>
<organism evidence="2 3">
    <name type="scientific">Microbacter margulisiae</name>
    <dbReference type="NCBI Taxonomy" id="1350067"/>
    <lineage>
        <taxon>Bacteria</taxon>
        <taxon>Pseudomonadati</taxon>
        <taxon>Bacteroidota</taxon>
        <taxon>Bacteroidia</taxon>
        <taxon>Bacteroidales</taxon>
        <taxon>Porphyromonadaceae</taxon>
        <taxon>Microbacter</taxon>
    </lineage>
</organism>
<dbReference type="Gene3D" id="3.30.2080.10">
    <property type="entry name" value="GH92 mannosidase domain"/>
    <property type="match status" value="1"/>
</dbReference>